<dbReference type="Proteomes" id="UP000694920">
    <property type="component" value="Unplaced"/>
</dbReference>
<dbReference type="RefSeq" id="XP_024938153.1">
    <property type="nucleotide sequence ID" value="XM_025082385.1"/>
</dbReference>
<reference evidence="2 3" key="1">
    <citation type="submission" date="2025-04" db="UniProtKB">
        <authorList>
            <consortium name="RefSeq"/>
        </authorList>
    </citation>
    <scope>IDENTIFICATION</scope>
</reference>
<evidence type="ECO:0000313" key="1">
    <source>
        <dbReference type="Proteomes" id="UP000694920"/>
    </source>
</evidence>
<organism evidence="1 3">
    <name type="scientific">Cephus cinctus</name>
    <name type="common">Wheat stem sawfly</name>
    <dbReference type="NCBI Taxonomy" id="211228"/>
    <lineage>
        <taxon>Eukaryota</taxon>
        <taxon>Metazoa</taxon>
        <taxon>Ecdysozoa</taxon>
        <taxon>Arthropoda</taxon>
        <taxon>Hexapoda</taxon>
        <taxon>Insecta</taxon>
        <taxon>Pterygota</taxon>
        <taxon>Neoptera</taxon>
        <taxon>Endopterygota</taxon>
        <taxon>Hymenoptera</taxon>
        <taxon>Cephoidea</taxon>
        <taxon>Cephidae</taxon>
        <taxon>Cephus</taxon>
    </lineage>
</organism>
<proteinExistence type="predicted"/>
<sequence length="118" mass="13656">MLSRFSSLIYFKMTGTRFEPATVGRSFEKVIRVTLYRLSHWLKLSQHYFFKVDELQVTEKIYNKKRDSHNVRRSGGWDEVLTLLILGATLTTFLSSCNVNLCTIKLVTLLVLLTCTGF</sequence>
<evidence type="ECO:0000313" key="2">
    <source>
        <dbReference type="RefSeq" id="XP_024938153.1"/>
    </source>
</evidence>
<evidence type="ECO:0000313" key="3">
    <source>
        <dbReference type="RefSeq" id="XP_024938154.1"/>
    </source>
</evidence>
<protein>
    <submittedName>
        <fullName evidence="2 3">Uncharacterized protein LOC107265258 isoform X1</fullName>
    </submittedName>
</protein>
<dbReference type="RefSeq" id="XP_024938154.1">
    <property type="nucleotide sequence ID" value="XM_025082386.1"/>
</dbReference>
<name>A0AAJ7RC36_CEPCN</name>
<keyword evidence="1" id="KW-1185">Reference proteome</keyword>
<dbReference type="AlphaFoldDB" id="A0AAJ7RC36"/>
<gene>
    <name evidence="2 3" type="primary">LOC107265258</name>
</gene>
<accession>A0AAJ7RC36</accession>
<dbReference type="KEGG" id="ccin:107265258"/>
<dbReference type="GeneID" id="107265258"/>